<dbReference type="AlphaFoldDB" id="A0A926HQ68"/>
<dbReference type="Gene3D" id="3.20.100.30">
    <property type="entry name" value="VTC, catalytic tunnel domain"/>
    <property type="match status" value="1"/>
</dbReference>
<dbReference type="InterPro" id="IPR018966">
    <property type="entry name" value="VTC_domain"/>
</dbReference>
<dbReference type="InterPro" id="IPR042267">
    <property type="entry name" value="VTC_sf"/>
</dbReference>
<organism evidence="2 3">
    <name type="scientific">Feifania hominis</name>
    <dbReference type="NCBI Taxonomy" id="2763660"/>
    <lineage>
        <taxon>Bacteria</taxon>
        <taxon>Bacillati</taxon>
        <taxon>Bacillota</taxon>
        <taxon>Clostridia</taxon>
        <taxon>Eubacteriales</taxon>
        <taxon>Feifaniaceae</taxon>
        <taxon>Feifania</taxon>
    </lineage>
</organism>
<dbReference type="EMBL" id="JACRSP010000002">
    <property type="protein sequence ID" value="MBC8536027.1"/>
    <property type="molecule type" value="Genomic_DNA"/>
</dbReference>
<protein>
    <submittedName>
        <fullName evidence="2">Polyphosphate polymerase domain-containing protein</fullName>
    </submittedName>
</protein>
<dbReference type="Proteomes" id="UP000620366">
    <property type="component" value="Unassembled WGS sequence"/>
</dbReference>
<name>A0A926HQ68_9FIRM</name>
<dbReference type="GO" id="GO:0006799">
    <property type="term" value="P:polyphosphate biosynthetic process"/>
    <property type="evidence" value="ECO:0007669"/>
    <property type="project" value="UniProtKB-ARBA"/>
</dbReference>
<accession>A0A926HQ68</accession>
<dbReference type="CDD" id="cd07750">
    <property type="entry name" value="PolyPPase_VTC_like"/>
    <property type="match status" value="1"/>
</dbReference>
<feature type="domain" description="VTC" evidence="1">
    <location>
        <begin position="10"/>
        <end position="224"/>
    </location>
</feature>
<proteinExistence type="predicted"/>
<sequence>MTQPVYVFRRMEKKYLLSAEQCARFLEACSPHIQPNAYGRYTVLNCYCDTPDDLLVRRSMERPVFKEKLRLRSYGAPDESDRVFLEMKRKISGVVYKRRTELELGRAREILAGRQDIADGQIEREIGYFLSLYHPVAKCILSYERSAFDGTDQPGLRLTVDQGLRARWERLDLALGSEGEPLFGPHWRLLEIKTPDALPLWLTRLLCEMQVRPVSFSKYGNAFAARETMKRGKQTCLQVS</sequence>
<dbReference type="Pfam" id="PF09359">
    <property type="entry name" value="VTC"/>
    <property type="match status" value="1"/>
</dbReference>
<comment type="caution">
    <text evidence="2">The sequence shown here is derived from an EMBL/GenBank/DDBJ whole genome shotgun (WGS) entry which is preliminary data.</text>
</comment>
<gene>
    <name evidence="2" type="ORF">H8695_04900</name>
</gene>
<keyword evidence="3" id="KW-1185">Reference proteome</keyword>
<evidence type="ECO:0000313" key="2">
    <source>
        <dbReference type="EMBL" id="MBC8536027.1"/>
    </source>
</evidence>
<evidence type="ECO:0000259" key="1">
    <source>
        <dbReference type="Pfam" id="PF09359"/>
    </source>
</evidence>
<reference evidence="2" key="1">
    <citation type="submission" date="2020-08" db="EMBL/GenBank/DDBJ databases">
        <title>Genome public.</title>
        <authorList>
            <person name="Liu C."/>
            <person name="Sun Q."/>
        </authorList>
    </citation>
    <scope>NUCLEOTIDE SEQUENCE</scope>
    <source>
        <strain evidence="2">BX7</strain>
    </source>
</reference>
<evidence type="ECO:0000313" key="3">
    <source>
        <dbReference type="Proteomes" id="UP000620366"/>
    </source>
</evidence>
<dbReference type="RefSeq" id="WP_249299783.1">
    <property type="nucleotide sequence ID" value="NZ_JACRSP010000002.1"/>
</dbReference>